<dbReference type="InterPro" id="IPR050707">
    <property type="entry name" value="HTH_MetabolicPath_Reg"/>
</dbReference>
<dbReference type="SUPFAM" id="SSF55781">
    <property type="entry name" value="GAF domain-like"/>
    <property type="match status" value="1"/>
</dbReference>
<evidence type="ECO:0000256" key="1">
    <source>
        <dbReference type="ARBA" id="ARBA00023015"/>
    </source>
</evidence>
<evidence type="ECO:0000313" key="8">
    <source>
        <dbReference type="Proteomes" id="UP000029737"/>
    </source>
</evidence>
<dbReference type="Proteomes" id="UP000215043">
    <property type="component" value="Chromosome"/>
</dbReference>
<dbReference type="Pfam" id="PF09339">
    <property type="entry name" value="HTH_IclR"/>
    <property type="match status" value="1"/>
</dbReference>
<dbReference type="GO" id="GO:0003700">
    <property type="term" value="F:DNA-binding transcription factor activity"/>
    <property type="evidence" value="ECO:0007669"/>
    <property type="project" value="TreeGrafter"/>
</dbReference>
<dbReference type="GO" id="GO:0003677">
    <property type="term" value="F:DNA binding"/>
    <property type="evidence" value="ECO:0007669"/>
    <property type="project" value="UniProtKB-KW"/>
</dbReference>
<keyword evidence="3" id="KW-0804">Transcription</keyword>
<dbReference type="OrthoDB" id="60629at2"/>
<dbReference type="PANTHER" id="PTHR30136">
    <property type="entry name" value="HELIX-TURN-HELIX TRANSCRIPTIONAL REGULATOR, ICLR FAMILY"/>
    <property type="match status" value="1"/>
</dbReference>
<feature type="domain" description="HTH iclR-type" evidence="4">
    <location>
        <begin position="14"/>
        <end position="75"/>
    </location>
</feature>
<dbReference type="InterPro" id="IPR029016">
    <property type="entry name" value="GAF-like_dom_sf"/>
</dbReference>
<dbReference type="Gene3D" id="1.10.10.10">
    <property type="entry name" value="Winged helix-like DNA-binding domain superfamily/Winged helix DNA-binding domain"/>
    <property type="match status" value="1"/>
</dbReference>
<dbReference type="PROSITE" id="PS51078">
    <property type="entry name" value="ICLR_ED"/>
    <property type="match status" value="1"/>
</dbReference>
<dbReference type="InterPro" id="IPR014757">
    <property type="entry name" value="Tscrpt_reg_IclR_C"/>
</dbReference>
<dbReference type="InterPro" id="IPR036390">
    <property type="entry name" value="WH_DNA-bd_sf"/>
</dbReference>
<reference evidence="6 9" key="2">
    <citation type="submission" date="2017-08" db="EMBL/GenBank/DDBJ databases">
        <title>The complete genome sequence of moderately halophilic actinomycete Actinopolyspora erythraea YIM 90600, the producer of novel erythromycin, novel actinopolysporins A-C and tubercidin.</title>
        <authorList>
            <person name="Yin M."/>
            <person name="Tang S."/>
        </authorList>
    </citation>
    <scope>NUCLEOTIDE SEQUENCE [LARGE SCALE GENOMIC DNA]</scope>
    <source>
        <strain evidence="6 9">YIM 90600</strain>
    </source>
</reference>
<sequence>MPPNEDGVGGRDDRSVTGKLFTLLSVFSPRRTALTLSEIAHRSGLAVTTVHRLVGELTERGILERDSDRRYRIGLALFEIAALAPRGPGLREVALPYMEDLYEVTRENVQLGVRAGDEVVFVERIAGRASVGVRTRLGGRFPMPPTGLGLVLLAHAPSEVRQRVLGTPLRRFTPHTLTDPERVRSVLSDVRRDGFAVSDRQVTSDALSVAAPVFDGSGEVVAALSVVLRFGSVRPSSLAPAVRMAARGISRALTAPVASSEPTRSD</sequence>
<evidence type="ECO:0000256" key="3">
    <source>
        <dbReference type="ARBA" id="ARBA00023163"/>
    </source>
</evidence>
<organism evidence="6 9">
    <name type="scientific">Actinopolyspora erythraea</name>
    <dbReference type="NCBI Taxonomy" id="414996"/>
    <lineage>
        <taxon>Bacteria</taxon>
        <taxon>Bacillati</taxon>
        <taxon>Actinomycetota</taxon>
        <taxon>Actinomycetes</taxon>
        <taxon>Actinopolysporales</taxon>
        <taxon>Actinopolysporaceae</taxon>
        <taxon>Actinopolyspora</taxon>
    </lineage>
</organism>
<dbReference type="Pfam" id="PF01614">
    <property type="entry name" value="IclR_C"/>
    <property type="match status" value="1"/>
</dbReference>
<dbReference type="GO" id="GO:0045892">
    <property type="term" value="P:negative regulation of DNA-templated transcription"/>
    <property type="evidence" value="ECO:0007669"/>
    <property type="project" value="TreeGrafter"/>
</dbReference>
<dbReference type="SMART" id="SM00346">
    <property type="entry name" value="HTH_ICLR"/>
    <property type="match status" value="1"/>
</dbReference>
<dbReference type="RefSeq" id="WP_043571874.1">
    <property type="nucleotide sequence ID" value="NZ_CP022752.1"/>
</dbReference>
<dbReference type="PANTHER" id="PTHR30136:SF24">
    <property type="entry name" value="HTH-TYPE TRANSCRIPTIONAL REPRESSOR ALLR"/>
    <property type="match status" value="1"/>
</dbReference>
<dbReference type="EMBL" id="JPMV01000014">
    <property type="protein sequence ID" value="KGI81985.1"/>
    <property type="molecule type" value="Genomic_DNA"/>
</dbReference>
<reference evidence="7 8" key="1">
    <citation type="journal article" date="2014" name="PLoS ONE">
        <title>Identification and Characterization of a New Erythromycin Biosynthetic Gene Cluster in Actinopolyspora erythraea YIM90600, a Novel Erythronolide-Producing Halophilic Actinomycete Isolated from Salt Field.</title>
        <authorList>
            <person name="Chen D."/>
            <person name="Feng J."/>
            <person name="Huang L."/>
            <person name="Zhang Q."/>
            <person name="Wu J."/>
            <person name="Zhu X."/>
            <person name="Duan Y."/>
            <person name="Xu Z."/>
        </authorList>
    </citation>
    <scope>NUCLEOTIDE SEQUENCE [LARGE SCALE GENOMIC DNA]</scope>
    <source>
        <strain evidence="7 8">YIM90600</strain>
    </source>
</reference>
<gene>
    <name evidence="6" type="ORF">CDG81_08490</name>
    <name evidence="7" type="ORF">IL38_08190</name>
</gene>
<dbReference type="EMBL" id="CP022752">
    <property type="protein sequence ID" value="ASU78322.1"/>
    <property type="molecule type" value="Genomic_DNA"/>
</dbReference>
<evidence type="ECO:0000259" key="5">
    <source>
        <dbReference type="PROSITE" id="PS51078"/>
    </source>
</evidence>
<evidence type="ECO:0000313" key="6">
    <source>
        <dbReference type="EMBL" id="ASU78322.1"/>
    </source>
</evidence>
<evidence type="ECO:0000313" key="7">
    <source>
        <dbReference type="EMBL" id="KGI81985.1"/>
    </source>
</evidence>
<keyword evidence="8" id="KW-1185">Reference proteome</keyword>
<evidence type="ECO:0000256" key="2">
    <source>
        <dbReference type="ARBA" id="ARBA00023125"/>
    </source>
</evidence>
<accession>A0A099D9E3</accession>
<proteinExistence type="predicted"/>
<dbReference type="eggNOG" id="COG1414">
    <property type="taxonomic scope" value="Bacteria"/>
</dbReference>
<keyword evidence="2" id="KW-0238">DNA-binding</keyword>
<name>A0A099D9E3_9ACTN</name>
<dbReference type="Gene3D" id="3.30.450.40">
    <property type="match status" value="1"/>
</dbReference>
<dbReference type="Proteomes" id="UP000029737">
    <property type="component" value="Unassembled WGS sequence"/>
</dbReference>
<protein>
    <submittedName>
        <fullName evidence="6">IclR family transcriptional regulator</fullName>
    </submittedName>
</protein>
<dbReference type="InterPro" id="IPR036388">
    <property type="entry name" value="WH-like_DNA-bd_sf"/>
</dbReference>
<evidence type="ECO:0000259" key="4">
    <source>
        <dbReference type="PROSITE" id="PS51077"/>
    </source>
</evidence>
<dbReference type="AlphaFoldDB" id="A0A099D9E3"/>
<evidence type="ECO:0000313" key="9">
    <source>
        <dbReference type="Proteomes" id="UP000215043"/>
    </source>
</evidence>
<dbReference type="SUPFAM" id="SSF46785">
    <property type="entry name" value="Winged helix' DNA-binding domain"/>
    <property type="match status" value="1"/>
</dbReference>
<dbReference type="KEGG" id="aey:CDG81_08490"/>
<keyword evidence="1" id="KW-0805">Transcription regulation</keyword>
<dbReference type="InterPro" id="IPR005471">
    <property type="entry name" value="Tscrpt_reg_IclR_N"/>
</dbReference>
<feature type="domain" description="IclR-ED" evidence="5">
    <location>
        <begin position="76"/>
        <end position="255"/>
    </location>
</feature>
<dbReference type="HOGENOM" id="CLU_062618_7_0_11"/>
<dbReference type="PROSITE" id="PS51077">
    <property type="entry name" value="HTH_ICLR"/>
    <property type="match status" value="1"/>
</dbReference>